<accession>A0A447G9W9</accession>
<gene>
    <name evidence="2" type="ORF">MB901379_00812</name>
</gene>
<dbReference type="KEGG" id="mbai:MB901379_00812"/>
<keyword evidence="3" id="KW-1185">Reference proteome</keyword>
<feature type="compositionally biased region" description="Polar residues" evidence="1">
    <location>
        <begin position="157"/>
        <end position="171"/>
    </location>
</feature>
<protein>
    <submittedName>
        <fullName evidence="2">Uncharacterized protein</fullName>
    </submittedName>
</protein>
<feature type="region of interest" description="Disordered" evidence="1">
    <location>
        <begin position="31"/>
        <end position="61"/>
    </location>
</feature>
<dbReference type="Proteomes" id="UP000269998">
    <property type="component" value="Chromosome"/>
</dbReference>
<proteinExistence type="predicted"/>
<organism evidence="2 3">
    <name type="scientific">Mycobacterium basiliense</name>
    <dbReference type="NCBI Taxonomy" id="2094119"/>
    <lineage>
        <taxon>Bacteria</taxon>
        <taxon>Bacillati</taxon>
        <taxon>Actinomycetota</taxon>
        <taxon>Actinomycetes</taxon>
        <taxon>Mycobacteriales</taxon>
        <taxon>Mycobacteriaceae</taxon>
        <taxon>Mycobacterium</taxon>
    </lineage>
</organism>
<name>A0A447G9W9_9MYCO</name>
<dbReference type="AlphaFoldDB" id="A0A447G9W9"/>
<evidence type="ECO:0000313" key="3">
    <source>
        <dbReference type="Proteomes" id="UP000269998"/>
    </source>
</evidence>
<sequence length="215" mass="22791">MRVGVQPDGIVHGQHGAVAGQCVAAAGFPFGQRRRHDDRNRQPSVVAKTSRAQQRPQRRGQRVVASWPGAAGVRLDRHLRRGAAGARGGIVGVAHARGGTGHPARPAPPRPCPAWPGRGIRAVDAENCGSPVVWSDCSAILPIKGCSAAASRRHSAPQRSSGVRHSATVSTSHDRSRIRFSAASSSLNATPIKSRSFECMYVRGLSRATGKSRRQ</sequence>
<feature type="region of interest" description="Disordered" evidence="1">
    <location>
        <begin position="152"/>
        <end position="187"/>
    </location>
</feature>
<evidence type="ECO:0000313" key="2">
    <source>
        <dbReference type="EMBL" id="VDM87276.1"/>
    </source>
</evidence>
<evidence type="ECO:0000256" key="1">
    <source>
        <dbReference type="SAM" id="MobiDB-lite"/>
    </source>
</evidence>
<reference evidence="3" key="1">
    <citation type="submission" date="2018-02" db="EMBL/GenBank/DDBJ databases">
        <authorList>
            <person name="Seth-Smith MB H."/>
            <person name="Seth-Smith H."/>
        </authorList>
    </citation>
    <scope>NUCLEOTIDE SEQUENCE [LARGE SCALE GENOMIC DNA]</scope>
</reference>
<dbReference type="EMBL" id="LR130759">
    <property type="protein sequence ID" value="VDM87276.1"/>
    <property type="molecule type" value="Genomic_DNA"/>
</dbReference>